<evidence type="ECO:0000256" key="4">
    <source>
        <dbReference type="ARBA" id="ARBA00023026"/>
    </source>
</evidence>
<dbReference type="RefSeq" id="WP_204039577.1">
    <property type="nucleotide sequence ID" value="NZ_BOOA01000006.1"/>
</dbReference>
<keyword evidence="3" id="KW-0677">Repeat</keyword>
<accession>A0A919Q5I2</accession>
<feature type="region of interest" description="Disordered" evidence="5">
    <location>
        <begin position="892"/>
        <end position="920"/>
    </location>
</feature>
<dbReference type="InterPro" id="IPR006530">
    <property type="entry name" value="YD"/>
</dbReference>
<dbReference type="SMART" id="SM00306">
    <property type="entry name" value="HintN"/>
    <property type="match status" value="1"/>
</dbReference>
<evidence type="ECO:0000313" key="8">
    <source>
        <dbReference type="Proteomes" id="UP000640052"/>
    </source>
</evidence>
<dbReference type="InterPro" id="IPR031325">
    <property type="entry name" value="RHS_repeat"/>
</dbReference>
<dbReference type="EMBL" id="BOOA01000006">
    <property type="protein sequence ID" value="GIH22739.1"/>
    <property type="molecule type" value="Genomic_DNA"/>
</dbReference>
<dbReference type="GO" id="GO:0005576">
    <property type="term" value="C:extracellular region"/>
    <property type="evidence" value="ECO:0007669"/>
    <property type="project" value="UniProtKB-SubCell"/>
</dbReference>
<evidence type="ECO:0000256" key="2">
    <source>
        <dbReference type="ARBA" id="ARBA00022525"/>
    </source>
</evidence>
<proteinExistence type="predicted"/>
<feature type="compositionally biased region" description="Polar residues" evidence="5">
    <location>
        <begin position="1639"/>
        <end position="1663"/>
    </location>
</feature>
<sequence length="2271" mass="241920">MGTVRGRVGLVGGSIGTAVAVFLSGGGVPPGLVEAAAAAAPPTNPEISVASVPVAQATPPPGREDLPAAATPAPVWPEAGQADVVVRPGELVAAGNLGVRVGQARPEPVRENAPKAEREAAERAALPPGRVRVRSLGSETARRLGGVGMAVTLTRADAVATPGRVGLSIDYGPFRDAHPAGFASRLGLVELPACALDPVPAAGCRGGARRLRVTNDLAGNRIRADIATAPENGSVVLLASFAEPPDPTSATGSFAATDLKPSGTWQSGNSGGDFSYTVPIPLPPSVSGLGPELALAYSSSSVDSLTGYSNNQAPWVGMGWGLSDAYIERRFRSCASDAFFSVIAPELSKNINQHSWKHWCWESPDENDEDSATIDRGNSHLVLSLEGRSSAIVKDRTSGAYKTVEDFGWKIEQIASGAESQQPYWRVTTQDGTVYRFGFRRDASLQAPYLGDDPGEPCHSQYPKHNFTTGQSPALGAGSFCRAPWRWYLDQEVDAKANVVDYFYTREENGYCGGCGLGGAIRYDRGGYLARVEYGHNSGVAGSVPAAQVVFNAVNRGTPPPGHGGPWFDDTPGDLNCVPGSTNCQNDSTAFYITKRLDSIVTSARLGSGPWDEVARYEFGYRWVASHPVTPGGNVNQLLWLDTIKTVGLAGDGPDVVLPVMDFDSTLLDNRADHGRLVEGERTARLSFPRVSAVANGLGGRIEVSYGQPKGCNWTSSPTGWDTRVADCYYDYIDTYENALGGVITVFAVYNKWLTTQVSERDMVAGSPNMATRYEYVGNPGWAKPFSYIDTKTELCVITFPFPEACVFREEDWDQFRGYQQVRTIVGAGADPAGYSVSLATFYRGMYDDVLAGGGTRNTTITDFENTARQDRRPLAGRVLQQQTYRATAATASGPTAYEEMGGTRTEHTRVSTGNGPGVYDPVRVDATKEVSRDKVTAGWRYVDTTTAYNADGLPSTINEAGQRGLATDNACASVTYARNTALWMLNLPMTEERRAGDTCTSGTLLGRTVTLYDGATSTTATPTKGNPTEVRTNLNATDVATVKTTYDGYGRQLTQANPLGKVSSTTFSPAVGWPGNGVAHTDQLGHTLTSWPDHRHGKVVTSRDADGHERGIDYDALGRTLRLWTPERPRSGDTPAASVAYTIPVDGAGLVTGPARTTVSRSLSGSGAQTVWTDSHTYVDGLGRQREVQTPSPAGGRIVQVTTYDARGLQAARSAPAHNAAGPGSGLLNPALSTLPRWTAQTYDGLARPTAVADMAGAAEFRRTTTSYPFADVRQVQPPTGGKTVHVSDVADQVTKIEEWKDATTHHDTVFEFDLNGNLTRQTDAKGNIRTFGYDLLGRRTGGHDPDAGDTTQAHDAAGNLLWTINGKGQKVSYSYDDLGRKTAQWSGEAGTGVKLAELAYDTLSKGRPTSSTRYYGANAYTETVTGYDPMGRPTGSTVTVPAVEGLLAGSYTFTSSYTLGGAIATLGMPAAGGLPAETITSGYTGLGLPKTLTSDLGGGVTYVKDTAYTPTGLMSDRWYGPTGKIRRTLAWNAGTGWLDRVTTATGADATPQTVQDDRYSYDLSGEITRILDASSAVGGSPGQSECFGYDGLHRLSTAFTTTAATCQGGADSLGIDPYSQAFGYDAVGNIVSSTEGGQTATHNYPASGPTSVRPNAVSSISRPGGTDSYGYDAAGQMTSRTVGGTGATFEWDPLGQLTTATVGGDQTTMVYDAAGERLIRREPGKTVLYLGAMELTLAGGVVTGSRYYTTPDGSTVAMRATGGLKWLTAGLHGSTQLAIDDGTGQVSRERYLPYGKRRGIDDLPFTDHGFLGLVEDDSTGLDYLSARYYDPSIGRFVSTDPLLDLRKPQWANPYAYAGDNPIGLSDRTGLSVCVRKDFEKDHQYQACLDYERNYKKFCKNTSSQKCKNWKAASSFAEKLKDMDDRLQNMFACGCWTVQQLEKLVGFDIPEELKGKIKSILGYLMNMLIEDAENCAKGDFVACAMFAVGFIPGSRIATVVQRLGVKSAWVEKAANSLAGRAGRVGALCVVRSSFAPGTPVLMADGSYRPIEQVKAGDLVMAADPRTGEARPRPVVALLGSDGLKSMVAITVRGDAEPLVATDTHPFWEPDLGSWVEAGRLKAGSWLRTSAGTWIQVDSVRHWAERVQVHNLTVAGEHTYFVAAGGASALVHNAPCGVTVIGHFPEYLDHAKAIGANYFYVDPKVFDKLTPTEQWALNEAFLDRAIADGHVFVRATKDARPGSAYAREIAYLKSKGYVLSPDGAAYVPPPS</sequence>
<evidence type="ECO:0000256" key="3">
    <source>
        <dbReference type="ARBA" id="ARBA00022737"/>
    </source>
</evidence>
<dbReference type="Gene3D" id="2.180.10.10">
    <property type="entry name" value="RHS repeat-associated core"/>
    <property type="match status" value="2"/>
</dbReference>
<dbReference type="PANTHER" id="PTHR32305:SF17">
    <property type="entry name" value="TRNA NUCLEASE WAPA"/>
    <property type="match status" value="1"/>
</dbReference>
<dbReference type="InterPro" id="IPR003587">
    <property type="entry name" value="Hint_dom_N"/>
</dbReference>
<dbReference type="Proteomes" id="UP000640052">
    <property type="component" value="Unassembled WGS sequence"/>
</dbReference>
<organism evidence="7 8">
    <name type="scientific">Acrocarpospora phusangensis</name>
    <dbReference type="NCBI Taxonomy" id="1070424"/>
    <lineage>
        <taxon>Bacteria</taxon>
        <taxon>Bacillati</taxon>
        <taxon>Actinomycetota</taxon>
        <taxon>Actinomycetes</taxon>
        <taxon>Streptosporangiales</taxon>
        <taxon>Streptosporangiaceae</taxon>
        <taxon>Acrocarpospora</taxon>
    </lineage>
</organism>
<keyword evidence="4" id="KW-0843">Virulence</keyword>
<dbReference type="Pfam" id="PF03534">
    <property type="entry name" value="SpvB"/>
    <property type="match status" value="1"/>
</dbReference>
<dbReference type="GO" id="GO:0005737">
    <property type="term" value="C:cytoplasm"/>
    <property type="evidence" value="ECO:0007669"/>
    <property type="project" value="InterPro"/>
</dbReference>
<dbReference type="InterPro" id="IPR050708">
    <property type="entry name" value="T6SS_VgrG/RHS"/>
</dbReference>
<keyword evidence="2" id="KW-0964">Secreted</keyword>
<feature type="domain" description="Hint" evidence="6">
    <location>
        <begin position="2032"/>
        <end position="2131"/>
    </location>
</feature>
<dbReference type="Pfam" id="PF07591">
    <property type="entry name" value="PT-HINT"/>
    <property type="match status" value="1"/>
</dbReference>
<evidence type="ECO:0000256" key="5">
    <source>
        <dbReference type="SAM" id="MobiDB-lite"/>
    </source>
</evidence>
<evidence type="ECO:0000259" key="6">
    <source>
        <dbReference type="SMART" id="SM00306"/>
    </source>
</evidence>
<dbReference type="SUPFAM" id="SSF51294">
    <property type="entry name" value="Hedgehog/intein (Hint) domain"/>
    <property type="match status" value="1"/>
</dbReference>
<dbReference type="InterPro" id="IPR022385">
    <property type="entry name" value="Rhs_assc_core"/>
</dbReference>
<dbReference type="Gene3D" id="2.170.16.10">
    <property type="entry name" value="Hedgehog/Intein (Hint) domain"/>
    <property type="match status" value="1"/>
</dbReference>
<dbReference type="InterPro" id="IPR036844">
    <property type="entry name" value="Hint_dom_sf"/>
</dbReference>
<dbReference type="PANTHER" id="PTHR32305">
    <property type="match status" value="1"/>
</dbReference>
<gene>
    <name evidence="7" type="ORF">Aph01nite_10490</name>
</gene>
<keyword evidence="8" id="KW-1185">Reference proteome</keyword>
<evidence type="ECO:0000313" key="7">
    <source>
        <dbReference type="EMBL" id="GIH22739.1"/>
    </source>
</evidence>
<reference evidence="7" key="1">
    <citation type="submission" date="2021-01" db="EMBL/GenBank/DDBJ databases">
        <title>Whole genome shotgun sequence of Acrocarpospora phusangensis NBRC 108782.</title>
        <authorList>
            <person name="Komaki H."/>
            <person name="Tamura T."/>
        </authorList>
    </citation>
    <scope>NUCLEOTIDE SEQUENCE</scope>
    <source>
        <strain evidence="7">NBRC 108782</strain>
    </source>
</reference>
<dbReference type="Pfam" id="PF25023">
    <property type="entry name" value="TEN_YD-shell"/>
    <property type="match status" value="1"/>
</dbReference>
<dbReference type="InterPro" id="IPR003284">
    <property type="entry name" value="Sal_SpvB"/>
</dbReference>
<evidence type="ECO:0000256" key="1">
    <source>
        <dbReference type="ARBA" id="ARBA00004613"/>
    </source>
</evidence>
<dbReference type="NCBIfam" id="TIGR01643">
    <property type="entry name" value="YD_repeat_2x"/>
    <property type="match status" value="2"/>
</dbReference>
<comment type="caution">
    <text evidence="7">The sequence shown here is derived from an EMBL/GenBank/DDBJ whole genome shotgun (WGS) entry which is preliminary data.</text>
</comment>
<comment type="subcellular location">
    <subcellularLocation>
        <location evidence="1">Secreted</location>
    </subcellularLocation>
</comment>
<dbReference type="InterPro" id="IPR056823">
    <property type="entry name" value="TEN-like_YD-shell"/>
</dbReference>
<protein>
    <submittedName>
        <fullName evidence="7">Type IV secretion protein Rhs</fullName>
    </submittedName>
</protein>
<dbReference type="NCBIfam" id="TIGR03696">
    <property type="entry name" value="Rhs_assc_core"/>
    <property type="match status" value="1"/>
</dbReference>
<name>A0A919Q5I2_9ACTN</name>
<feature type="region of interest" description="Disordered" evidence="5">
    <location>
        <begin position="1639"/>
        <end position="1666"/>
    </location>
</feature>
<dbReference type="Pfam" id="PF05593">
    <property type="entry name" value="RHS_repeat"/>
    <property type="match status" value="1"/>
</dbReference>
<dbReference type="CDD" id="cd00081">
    <property type="entry name" value="Hint"/>
    <property type="match status" value="1"/>
</dbReference>